<dbReference type="PROSITE" id="PS51257">
    <property type="entry name" value="PROKAR_LIPOPROTEIN"/>
    <property type="match status" value="1"/>
</dbReference>
<evidence type="ECO:0000313" key="4">
    <source>
        <dbReference type="Proteomes" id="UP000183461"/>
    </source>
</evidence>
<reference evidence="4" key="1">
    <citation type="submission" date="2016-11" db="EMBL/GenBank/DDBJ databases">
        <authorList>
            <person name="Varghese N."/>
            <person name="Submissions S."/>
        </authorList>
    </citation>
    <scope>NUCLEOTIDE SEQUENCE [LARGE SCALE GENOMIC DNA]</scope>
    <source>
        <strain evidence="4">YL228</strain>
    </source>
</reference>
<organism evidence="3 4">
    <name type="scientific">Ruminococcus flavefaciens</name>
    <dbReference type="NCBI Taxonomy" id="1265"/>
    <lineage>
        <taxon>Bacteria</taxon>
        <taxon>Bacillati</taxon>
        <taxon>Bacillota</taxon>
        <taxon>Clostridia</taxon>
        <taxon>Eubacteriales</taxon>
        <taxon>Oscillospiraceae</taxon>
        <taxon>Ruminococcus</taxon>
    </lineage>
</organism>
<dbReference type="EMBL" id="FPIP01000005">
    <property type="protein sequence ID" value="SFW36869.1"/>
    <property type="molecule type" value="Genomic_DNA"/>
</dbReference>
<feature type="compositionally biased region" description="Low complexity" evidence="1">
    <location>
        <begin position="36"/>
        <end position="58"/>
    </location>
</feature>
<sequence length="258" mass="27733">MKKIIALMAAAALTAGAVSCGKKAGTASQQGKPKTTEAATTTIADSTETTTASTTTAATTTTSAVTTTKAAAQQPDPLGGGAFEYNDDGAVVFSEDSSKADDKTLIAAAQALFESACRTEMKFTVGCPFETDNNDYIENDLSWRFYRVTDSKIHSFSDVMNEYHKVFSDSHANELASLYMDKNGSVYALCGNRGGNIYYSSSKVTEIKSKSDNEIVFTVENYYDGDDYGQAPYTETDEFSVVIGSDNVWKAGKFNLPY</sequence>
<dbReference type="Proteomes" id="UP000183461">
    <property type="component" value="Unassembled WGS sequence"/>
</dbReference>
<accession>A0A1K1NNM3</accession>
<evidence type="ECO:0000256" key="2">
    <source>
        <dbReference type="SAM" id="SignalP"/>
    </source>
</evidence>
<dbReference type="RefSeq" id="WP_072300366.1">
    <property type="nucleotide sequence ID" value="NZ_FPIP01000005.1"/>
</dbReference>
<proteinExistence type="predicted"/>
<feature type="region of interest" description="Disordered" evidence="1">
    <location>
        <begin position="24"/>
        <end position="58"/>
    </location>
</feature>
<gene>
    <name evidence="3" type="ORF">SAMN02910280_2114</name>
</gene>
<evidence type="ECO:0000256" key="1">
    <source>
        <dbReference type="SAM" id="MobiDB-lite"/>
    </source>
</evidence>
<protein>
    <recommendedName>
        <fullName evidence="5">Lipoprotein</fullName>
    </recommendedName>
</protein>
<dbReference type="AlphaFoldDB" id="A0A1K1NNM3"/>
<feature type="chain" id="PRO_5039651146" description="Lipoprotein" evidence="2">
    <location>
        <begin position="25"/>
        <end position="258"/>
    </location>
</feature>
<evidence type="ECO:0000313" key="3">
    <source>
        <dbReference type="EMBL" id="SFW36869.1"/>
    </source>
</evidence>
<evidence type="ECO:0008006" key="5">
    <source>
        <dbReference type="Google" id="ProtNLM"/>
    </source>
</evidence>
<feature type="signal peptide" evidence="2">
    <location>
        <begin position="1"/>
        <end position="24"/>
    </location>
</feature>
<name>A0A1K1NNM3_RUMFL</name>
<keyword evidence="2" id="KW-0732">Signal</keyword>